<dbReference type="EMBL" id="CP000725">
    <property type="protein sequence ID" value="ABV09796.1"/>
    <property type="molecule type" value="Genomic_DNA"/>
</dbReference>
<organism evidence="1 2">
    <name type="scientific">Streptococcus gordonii (strain Challis / ATCC 35105 / BCRC 15272 / CH1 / DL1 / V288)</name>
    <dbReference type="NCBI Taxonomy" id="467705"/>
    <lineage>
        <taxon>Bacteria</taxon>
        <taxon>Bacillati</taxon>
        <taxon>Bacillota</taxon>
        <taxon>Bacilli</taxon>
        <taxon>Lactobacillales</taxon>
        <taxon>Streptococcaceae</taxon>
        <taxon>Streptococcus</taxon>
    </lineage>
</organism>
<name>A8AUW6_STRGC</name>
<dbReference type="HOGENOM" id="CLU_3333535_0_0_9"/>
<proteinExistence type="predicted"/>
<dbReference type="STRING" id="467705.SGO_0257"/>
<reference evidence="1 2" key="1">
    <citation type="journal article" date="2007" name="J. Bacteriol.">
        <title>Genome-wide transcriptional changes in Streptococcus gordonii in response to competence signaling peptide.</title>
        <authorList>
            <person name="Vickerman M.M."/>
            <person name="Iobst S."/>
            <person name="Jesionowski A.M."/>
            <person name="Gill S.R."/>
        </authorList>
    </citation>
    <scope>NUCLEOTIDE SEQUENCE [LARGE SCALE GENOMIC DNA]</scope>
    <source>
        <strain evidence="2">Challis / ATCC 35105 / BCRC 15272 / CH1 / DL1 / V288</strain>
    </source>
</reference>
<sequence length="38" mass="4481">MSHAFYFNIKKSKVEKKIDGLFIFKHILEKQDRGVALT</sequence>
<accession>A8AUW6</accession>
<protein>
    <submittedName>
        <fullName evidence="1">Uncharacterized protein</fullName>
    </submittedName>
</protein>
<evidence type="ECO:0000313" key="1">
    <source>
        <dbReference type="EMBL" id="ABV09796.1"/>
    </source>
</evidence>
<dbReference type="KEGG" id="sgo:SGO_0257"/>
<dbReference type="Proteomes" id="UP000001131">
    <property type="component" value="Chromosome"/>
</dbReference>
<dbReference type="AlphaFoldDB" id="A8AUW6"/>
<keyword evidence="2" id="KW-1185">Reference proteome</keyword>
<evidence type="ECO:0000313" key="2">
    <source>
        <dbReference type="Proteomes" id="UP000001131"/>
    </source>
</evidence>
<gene>
    <name evidence="1" type="ordered locus">SGO_0257</name>
</gene>